<name>A0A409YV89_9AGAR</name>
<accession>A0A409YV89</accession>
<comment type="caution">
    <text evidence="1">The sequence shown here is derived from an EMBL/GenBank/DDBJ whole genome shotgun (WGS) entry which is preliminary data.</text>
</comment>
<sequence length="63" mass="6954">MAIPPDFSPPRNAPPTTSNILNSARPLIWRALTHPSQTNTATGWLTFPHRCIVMCSYVPGLHT</sequence>
<evidence type="ECO:0000313" key="1">
    <source>
        <dbReference type="EMBL" id="PPR06931.1"/>
    </source>
</evidence>
<gene>
    <name evidence="1" type="ORF">CVT26_004118</name>
</gene>
<organism evidence="1 2">
    <name type="scientific">Gymnopilus dilepis</name>
    <dbReference type="NCBI Taxonomy" id="231916"/>
    <lineage>
        <taxon>Eukaryota</taxon>
        <taxon>Fungi</taxon>
        <taxon>Dikarya</taxon>
        <taxon>Basidiomycota</taxon>
        <taxon>Agaricomycotina</taxon>
        <taxon>Agaricomycetes</taxon>
        <taxon>Agaricomycetidae</taxon>
        <taxon>Agaricales</taxon>
        <taxon>Agaricineae</taxon>
        <taxon>Hymenogastraceae</taxon>
        <taxon>Gymnopilus</taxon>
    </lineage>
</organism>
<protein>
    <submittedName>
        <fullName evidence="1">Uncharacterized protein</fullName>
    </submittedName>
</protein>
<dbReference type="InParanoid" id="A0A409YV89"/>
<dbReference type="AlphaFoldDB" id="A0A409YV89"/>
<keyword evidence="2" id="KW-1185">Reference proteome</keyword>
<reference evidence="1 2" key="1">
    <citation type="journal article" date="2018" name="Evol. Lett.">
        <title>Horizontal gene cluster transfer increased hallucinogenic mushroom diversity.</title>
        <authorList>
            <person name="Reynolds H.T."/>
            <person name="Vijayakumar V."/>
            <person name="Gluck-Thaler E."/>
            <person name="Korotkin H.B."/>
            <person name="Matheny P.B."/>
            <person name="Slot J.C."/>
        </authorList>
    </citation>
    <scope>NUCLEOTIDE SEQUENCE [LARGE SCALE GENOMIC DNA]</scope>
    <source>
        <strain evidence="1 2">SRW20</strain>
    </source>
</reference>
<proteinExistence type="predicted"/>
<dbReference type="Proteomes" id="UP000284706">
    <property type="component" value="Unassembled WGS sequence"/>
</dbReference>
<evidence type="ECO:0000313" key="2">
    <source>
        <dbReference type="Proteomes" id="UP000284706"/>
    </source>
</evidence>
<dbReference type="EMBL" id="NHYE01000224">
    <property type="protein sequence ID" value="PPR06931.1"/>
    <property type="molecule type" value="Genomic_DNA"/>
</dbReference>